<evidence type="ECO:0000256" key="6">
    <source>
        <dbReference type="ARBA" id="ARBA00023163"/>
    </source>
</evidence>
<dbReference type="OrthoDB" id="8659436at2"/>
<keyword evidence="6" id="KW-0804">Transcription</keyword>
<proteinExistence type="inferred from homology"/>
<dbReference type="KEGG" id="tsu:Tresu_0316"/>
<dbReference type="GO" id="GO:0008270">
    <property type="term" value="F:zinc ion binding"/>
    <property type="evidence" value="ECO:0007669"/>
    <property type="project" value="TreeGrafter"/>
</dbReference>
<comment type="cofactor">
    <cofactor evidence="7">
        <name>Zn(2+)</name>
        <dbReference type="ChEBI" id="CHEBI:29105"/>
    </cofactor>
    <text evidence="7">Binds 1 zinc ion per subunit.</text>
</comment>
<dbReference type="Gene3D" id="1.10.10.10">
    <property type="entry name" value="Winged helix-like DNA-binding domain superfamily/Winged helix DNA-binding domain"/>
    <property type="match status" value="1"/>
</dbReference>
<keyword evidence="4" id="KW-0805">Transcription regulation</keyword>
<evidence type="ECO:0000256" key="4">
    <source>
        <dbReference type="ARBA" id="ARBA00023015"/>
    </source>
</evidence>
<evidence type="ECO:0000256" key="7">
    <source>
        <dbReference type="PIRSR" id="PIRSR602481-1"/>
    </source>
</evidence>
<dbReference type="SUPFAM" id="SSF46785">
    <property type="entry name" value="Winged helix' DNA-binding domain"/>
    <property type="match status" value="1"/>
</dbReference>
<keyword evidence="7" id="KW-0479">Metal-binding</keyword>
<name>F2NV39_TRES6</name>
<dbReference type="GeneID" id="302997537"/>
<keyword evidence="5" id="KW-0238">DNA-binding</keyword>
<dbReference type="Pfam" id="PF01475">
    <property type="entry name" value="FUR"/>
    <property type="match status" value="1"/>
</dbReference>
<evidence type="ECO:0000256" key="5">
    <source>
        <dbReference type="ARBA" id="ARBA00023125"/>
    </source>
</evidence>
<dbReference type="GO" id="GO:0045892">
    <property type="term" value="P:negative regulation of DNA-templated transcription"/>
    <property type="evidence" value="ECO:0007669"/>
    <property type="project" value="TreeGrafter"/>
</dbReference>
<dbReference type="InterPro" id="IPR036388">
    <property type="entry name" value="WH-like_DNA-bd_sf"/>
</dbReference>
<dbReference type="GO" id="GO:0000976">
    <property type="term" value="F:transcription cis-regulatory region binding"/>
    <property type="evidence" value="ECO:0007669"/>
    <property type="project" value="TreeGrafter"/>
</dbReference>
<feature type="binding site" evidence="7">
    <location>
        <position position="93"/>
    </location>
    <ligand>
        <name>Zn(2+)</name>
        <dbReference type="ChEBI" id="CHEBI:29105"/>
    </ligand>
</feature>
<dbReference type="Proteomes" id="UP000006852">
    <property type="component" value="Chromosome"/>
</dbReference>
<protein>
    <submittedName>
        <fullName evidence="8">Ferric uptake regulator, Fur family</fullName>
    </submittedName>
</protein>
<dbReference type="PANTHER" id="PTHR33202:SF7">
    <property type="entry name" value="FERRIC UPTAKE REGULATION PROTEIN"/>
    <property type="match status" value="1"/>
</dbReference>
<dbReference type="InterPro" id="IPR043135">
    <property type="entry name" value="Fur_C"/>
</dbReference>
<evidence type="ECO:0000313" key="8">
    <source>
        <dbReference type="EMBL" id="AEB13274.1"/>
    </source>
</evidence>
<comment type="similarity">
    <text evidence="1">Belongs to the Fur family.</text>
</comment>
<accession>F2NV39</accession>
<reference evidence="8 9" key="1">
    <citation type="journal article" date="2011" name="Stand. Genomic Sci.">
        <title>Complete genome sequence of Treponema succinifaciens type strain (6091).</title>
        <authorList>
            <person name="Han C."/>
            <person name="Gronow S."/>
            <person name="Teshima H."/>
            <person name="Lapidus A."/>
            <person name="Nolan M."/>
            <person name="Lucas S."/>
            <person name="Hammon N."/>
            <person name="Deshpande S."/>
            <person name="Cheng J.F."/>
            <person name="Zeytun A."/>
            <person name="Tapia R."/>
            <person name="Goodwin L."/>
            <person name="Pitluck S."/>
            <person name="Liolios K."/>
            <person name="Pagani I."/>
            <person name="Ivanova N."/>
            <person name="Mavromatis K."/>
            <person name="Mikhailova N."/>
            <person name="Huntemann M."/>
            <person name="Pati A."/>
            <person name="Chen A."/>
            <person name="Palaniappan K."/>
            <person name="Land M."/>
            <person name="Hauser L."/>
            <person name="Brambilla E.M."/>
            <person name="Rohde M."/>
            <person name="Goker M."/>
            <person name="Woyke T."/>
            <person name="Bristow J."/>
            <person name="Eisen J.A."/>
            <person name="Markowitz V."/>
            <person name="Hugenholtz P."/>
            <person name="Kyrpides N.C."/>
            <person name="Klenk H.P."/>
            <person name="Detter J.C."/>
        </authorList>
    </citation>
    <scope>NUCLEOTIDE SEQUENCE [LARGE SCALE GENOMIC DNA]</scope>
    <source>
        <strain evidence="9">ATCC 33096 / DSM 2489 / 6091</strain>
    </source>
</reference>
<dbReference type="HOGENOM" id="CLU_096072_5_2_12"/>
<evidence type="ECO:0000256" key="2">
    <source>
        <dbReference type="ARBA" id="ARBA00022491"/>
    </source>
</evidence>
<gene>
    <name evidence="8" type="ordered locus">Tresu_0316</name>
</gene>
<dbReference type="InterPro" id="IPR036390">
    <property type="entry name" value="WH_DNA-bd_sf"/>
</dbReference>
<reference evidence="9" key="2">
    <citation type="submission" date="2011-04" db="EMBL/GenBank/DDBJ databases">
        <title>The complete genome of chromosome of Treponema succinifaciens DSM 2489.</title>
        <authorList>
            <person name="Lucas S."/>
            <person name="Copeland A."/>
            <person name="Lapidus A."/>
            <person name="Bruce D."/>
            <person name="Goodwin L."/>
            <person name="Pitluck S."/>
            <person name="Peters L."/>
            <person name="Kyrpides N."/>
            <person name="Mavromatis K."/>
            <person name="Ivanova N."/>
            <person name="Ovchinnikova G."/>
            <person name="Teshima H."/>
            <person name="Detter J.C."/>
            <person name="Tapia R."/>
            <person name="Han C."/>
            <person name="Land M."/>
            <person name="Hauser L."/>
            <person name="Markowitz V."/>
            <person name="Cheng J.-F."/>
            <person name="Hugenholtz P."/>
            <person name="Woyke T."/>
            <person name="Wu D."/>
            <person name="Gronow S."/>
            <person name="Wellnitz S."/>
            <person name="Brambilla E."/>
            <person name="Klenk H.-P."/>
            <person name="Eisen J.A."/>
        </authorList>
    </citation>
    <scope>NUCLEOTIDE SEQUENCE [LARGE SCALE GENOMIC DNA]</scope>
    <source>
        <strain evidence="9">ATCC 33096 / DSM 2489 / 6091</strain>
    </source>
</reference>
<evidence type="ECO:0000256" key="3">
    <source>
        <dbReference type="ARBA" id="ARBA00022833"/>
    </source>
</evidence>
<keyword evidence="3 7" id="KW-0862">Zinc</keyword>
<dbReference type="STRING" id="869209.Tresu_0316"/>
<dbReference type="eggNOG" id="COG0735">
    <property type="taxonomic scope" value="Bacteria"/>
</dbReference>
<feature type="binding site" evidence="7">
    <location>
        <position position="90"/>
    </location>
    <ligand>
        <name>Zn(2+)</name>
        <dbReference type="ChEBI" id="CHEBI:29105"/>
    </ligand>
</feature>
<dbReference type="InterPro" id="IPR002481">
    <property type="entry name" value="FUR"/>
</dbReference>
<feature type="binding site" evidence="7">
    <location>
        <position position="130"/>
    </location>
    <ligand>
        <name>Zn(2+)</name>
        <dbReference type="ChEBI" id="CHEBI:29105"/>
    </ligand>
</feature>
<evidence type="ECO:0000313" key="9">
    <source>
        <dbReference type="Proteomes" id="UP000006852"/>
    </source>
</evidence>
<dbReference type="RefSeq" id="WP_013700583.1">
    <property type="nucleotide sequence ID" value="NC_015385.1"/>
</dbReference>
<dbReference type="PANTHER" id="PTHR33202">
    <property type="entry name" value="ZINC UPTAKE REGULATION PROTEIN"/>
    <property type="match status" value="1"/>
</dbReference>
<dbReference type="GO" id="GO:0003700">
    <property type="term" value="F:DNA-binding transcription factor activity"/>
    <property type="evidence" value="ECO:0007669"/>
    <property type="project" value="InterPro"/>
</dbReference>
<keyword evidence="2" id="KW-0678">Repressor</keyword>
<organism evidence="8 9">
    <name type="scientific">Treponema succinifaciens (strain ATCC 33096 / DSM 2489 / 6091)</name>
    <dbReference type="NCBI Taxonomy" id="869209"/>
    <lineage>
        <taxon>Bacteria</taxon>
        <taxon>Pseudomonadati</taxon>
        <taxon>Spirochaetota</taxon>
        <taxon>Spirochaetia</taxon>
        <taxon>Spirochaetales</taxon>
        <taxon>Treponemataceae</taxon>
        <taxon>Treponema</taxon>
    </lineage>
</organism>
<evidence type="ECO:0000256" key="1">
    <source>
        <dbReference type="ARBA" id="ARBA00007957"/>
    </source>
</evidence>
<dbReference type="Gene3D" id="3.30.1490.190">
    <property type="match status" value="1"/>
</dbReference>
<sequence>MLQKSYHTKTSDLISQFVQERTESGFSAMELLAFLSERGESVNKTTVYRNLDKLVESGRLIKRKSAVSDGFVYQTAEKDGQCYGHIHFQCEKCGAMIHLSDRLTADYLKSVSENFGFKVDFSLSSLNGLCEKCRTFE</sequence>
<feature type="binding site" evidence="7">
    <location>
        <position position="133"/>
    </location>
    <ligand>
        <name>Zn(2+)</name>
        <dbReference type="ChEBI" id="CHEBI:29105"/>
    </ligand>
</feature>
<keyword evidence="9" id="KW-1185">Reference proteome</keyword>
<dbReference type="EMBL" id="CP002631">
    <property type="protein sequence ID" value="AEB13274.1"/>
    <property type="molecule type" value="Genomic_DNA"/>
</dbReference>
<dbReference type="AlphaFoldDB" id="F2NV39"/>
<dbReference type="GO" id="GO:1900376">
    <property type="term" value="P:regulation of secondary metabolite biosynthetic process"/>
    <property type="evidence" value="ECO:0007669"/>
    <property type="project" value="TreeGrafter"/>
</dbReference>